<keyword evidence="4 10" id="KW-0808">Transferase</keyword>
<evidence type="ECO:0000256" key="8">
    <source>
        <dbReference type="ARBA" id="ARBA00023064"/>
    </source>
</evidence>
<evidence type="ECO:0000256" key="5">
    <source>
        <dbReference type="ARBA" id="ARBA00022741"/>
    </source>
</evidence>
<dbReference type="GO" id="GO:0005524">
    <property type="term" value="F:ATP binding"/>
    <property type="evidence" value="ECO:0007669"/>
    <property type="project" value="UniProtKB-KW"/>
</dbReference>
<evidence type="ECO:0000313" key="11">
    <source>
        <dbReference type="EMBL" id="QAT82145.1"/>
    </source>
</evidence>
<comment type="catalytic activity">
    <reaction evidence="9 10">
        <text>D-gluconate + ATP = 6-phospho-D-gluconate + ADP + H(+)</text>
        <dbReference type="Rhea" id="RHEA:19433"/>
        <dbReference type="ChEBI" id="CHEBI:15378"/>
        <dbReference type="ChEBI" id="CHEBI:18391"/>
        <dbReference type="ChEBI" id="CHEBI:30616"/>
        <dbReference type="ChEBI" id="CHEBI:58759"/>
        <dbReference type="ChEBI" id="CHEBI:456216"/>
        <dbReference type="EC" id="2.7.1.12"/>
    </reaction>
</comment>
<dbReference type="AlphaFoldDB" id="A0A410RJR7"/>
<dbReference type="GO" id="GO:0005737">
    <property type="term" value="C:cytoplasm"/>
    <property type="evidence" value="ECO:0007669"/>
    <property type="project" value="TreeGrafter"/>
</dbReference>
<evidence type="ECO:0000256" key="7">
    <source>
        <dbReference type="ARBA" id="ARBA00022840"/>
    </source>
</evidence>
<dbReference type="EMBL" id="CP034669">
    <property type="protein sequence ID" value="QAT82145.1"/>
    <property type="molecule type" value="Genomic_DNA"/>
</dbReference>
<evidence type="ECO:0000256" key="1">
    <source>
        <dbReference type="ARBA" id="ARBA00004761"/>
    </source>
</evidence>
<keyword evidence="6 10" id="KW-0418">Kinase</keyword>
<name>A0A410RJR7_CORCK</name>
<dbReference type="PANTHER" id="PTHR43442:SF3">
    <property type="entry name" value="GLUCONOKINASE-RELATED"/>
    <property type="match status" value="1"/>
</dbReference>
<evidence type="ECO:0000256" key="10">
    <source>
        <dbReference type="RuleBase" id="RU363066"/>
    </source>
</evidence>
<dbReference type="InterPro" id="IPR027417">
    <property type="entry name" value="P-loop_NTPase"/>
</dbReference>
<keyword evidence="5 10" id="KW-0547">Nucleotide-binding</keyword>
<evidence type="ECO:0000256" key="4">
    <source>
        <dbReference type="ARBA" id="ARBA00022679"/>
    </source>
</evidence>
<reference evidence="11 12" key="1">
    <citation type="submission" date="2018-12" db="EMBL/GenBank/DDBJ databases">
        <title>Complete Genome Sequence of the Corallopyronin A producing Myxobacterium Corallococcus coralloides B035.</title>
        <authorList>
            <person name="Bouhired S.M."/>
            <person name="Rupp O."/>
            <person name="Blom J."/>
            <person name="Schaeberle T.F."/>
            <person name="Kehraus S."/>
            <person name="Schiefer A."/>
            <person name="Pfarr K."/>
            <person name="Goesmann A."/>
            <person name="Hoerauf A."/>
            <person name="Koenig G.M."/>
        </authorList>
    </citation>
    <scope>NUCLEOTIDE SEQUENCE [LARGE SCALE GENOMIC DNA]</scope>
    <source>
        <strain evidence="11 12">B035</strain>
    </source>
</reference>
<dbReference type="GO" id="GO:0019521">
    <property type="term" value="P:D-gluconate metabolic process"/>
    <property type="evidence" value="ECO:0007669"/>
    <property type="project" value="UniProtKB-KW"/>
</dbReference>
<dbReference type="Pfam" id="PF13671">
    <property type="entry name" value="AAA_33"/>
    <property type="match status" value="1"/>
</dbReference>
<dbReference type="EC" id="2.7.1.12" evidence="3 10"/>
<keyword evidence="7 10" id="KW-0067">ATP-binding</keyword>
<evidence type="ECO:0000313" key="12">
    <source>
        <dbReference type="Proteomes" id="UP000288758"/>
    </source>
</evidence>
<dbReference type="Proteomes" id="UP000288758">
    <property type="component" value="Chromosome"/>
</dbReference>
<dbReference type="SUPFAM" id="SSF52540">
    <property type="entry name" value="P-loop containing nucleoside triphosphate hydrolases"/>
    <property type="match status" value="1"/>
</dbReference>
<dbReference type="NCBIfam" id="TIGR01313">
    <property type="entry name" value="therm_gnt_kin"/>
    <property type="match status" value="1"/>
</dbReference>
<organism evidence="11 12">
    <name type="scientific">Corallococcus coralloides</name>
    <name type="common">Myxococcus coralloides</name>
    <dbReference type="NCBI Taxonomy" id="184914"/>
    <lineage>
        <taxon>Bacteria</taxon>
        <taxon>Pseudomonadati</taxon>
        <taxon>Myxococcota</taxon>
        <taxon>Myxococcia</taxon>
        <taxon>Myxococcales</taxon>
        <taxon>Cystobacterineae</taxon>
        <taxon>Myxococcaceae</taxon>
        <taxon>Corallococcus</taxon>
    </lineage>
</organism>
<evidence type="ECO:0000256" key="9">
    <source>
        <dbReference type="ARBA" id="ARBA00048090"/>
    </source>
</evidence>
<dbReference type="PANTHER" id="PTHR43442">
    <property type="entry name" value="GLUCONOKINASE-RELATED"/>
    <property type="match status" value="1"/>
</dbReference>
<dbReference type="PRINTS" id="PR01100">
    <property type="entry name" value="SHIKIMTKNASE"/>
</dbReference>
<accession>A0A410RJR7</accession>
<dbReference type="Gene3D" id="3.40.50.300">
    <property type="entry name" value="P-loop containing nucleotide triphosphate hydrolases"/>
    <property type="match status" value="1"/>
</dbReference>
<evidence type="ECO:0000256" key="3">
    <source>
        <dbReference type="ARBA" id="ARBA00012054"/>
    </source>
</evidence>
<evidence type="ECO:0000256" key="6">
    <source>
        <dbReference type="ARBA" id="ARBA00022777"/>
    </source>
</evidence>
<evidence type="ECO:0000256" key="2">
    <source>
        <dbReference type="ARBA" id="ARBA00008420"/>
    </source>
</evidence>
<dbReference type="GO" id="GO:0046316">
    <property type="term" value="F:gluconokinase activity"/>
    <property type="evidence" value="ECO:0007669"/>
    <property type="project" value="UniProtKB-EC"/>
</dbReference>
<keyword evidence="8" id="KW-0311">Gluconate utilization</keyword>
<gene>
    <name evidence="11" type="primary">idnK</name>
    <name evidence="11" type="ORF">EJ065_0538</name>
</gene>
<protein>
    <recommendedName>
        <fullName evidence="3 10">Gluconokinase</fullName>
        <ecNumber evidence="3 10">2.7.1.12</ecNumber>
    </recommendedName>
</protein>
<comment type="pathway">
    <text evidence="1">Carbohydrate acid metabolism.</text>
</comment>
<dbReference type="CDD" id="cd02021">
    <property type="entry name" value="GntK"/>
    <property type="match status" value="1"/>
</dbReference>
<proteinExistence type="inferred from homology"/>
<dbReference type="FunFam" id="3.40.50.300:FF:000522">
    <property type="entry name" value="Gluconokinase"/>
    <property type="match status" value="1"/>
</dbReference>
<dbReference type="InterPro" id="IPR006001">
    <property type="entry name" value="Therm_gnt_kin"/>
</dbReference>
<sequence>MRKRARPEGGGNGMVVIVMGVSGTGKSTVGRALADRLGWTFVDADDLHSVENRRRMAAGTPLTDVDRQPWLELLRARMEKALEADEDLVLAFSGLKAFYRARLTVDPARERWVYLHAPASVILERIQKRVGHFMPASLLQSQLETMEVPEDAFTVDVTPPPGEIVEHIVTGLALKPRADARPGE</sequence>
<comment type="similarity">
    <text evidence="2 10">Belongs to the gluconokinase GntK/GntV family.</text>
</comment>